<dbReference type="PROSITE" id="PS51257">
    <property type="entry name" value="PROKAR_LIPOPROTEIN"/>
    <property type="match status" value="1"/>
</dbReference>
<dbReference type="PROSITE" id="PS01040">
    <property type="entry name" value="SBP_BACTERIAL_5"/>
    <property type="match status" value="1"/>
</dbReference>
<keyword evidence="7" id="KW-1185">Reference proteome</keyword>
<evidence type="ECO:0000256" key="2">
    <source>
        <dbReference type="ARBA" id="ARBA00022448"/>
    </source>
</evidence>
<name>A0A1T4MZB5_9FUSO</name>
<evidence type="ECO:0000256" key="4">
    <source>
        <dbReference type="SAM" id="SignalP"/>
    </source>
</evidence>
<dbReference type="InterPro" id="IPR000914">
    <property type="entry name" value="SBP_5_dom"/>
</dbReference>
<dbReference type="PIRSF" id="PIRSF002741">
    <property type="entry name" value="MppA"/>
    <property type="match status" value="1"/>
</dbReference>
<evidence type="ECO:0000259" key="5">
    <source>
        <dbReference type="Pfam" id="PF00496"/>
    </source>
</evidence>
<dbReference type="InterPro" id="IPR039424">
    <property type="entry name" value="SBP_5"/>
</dbReference>
<dbReference type="RefSeq" id="WP_159443584.1">
    <property type="nucleotide sequence ID" value="NZ_FUWX01000009.1"/>
</dbReference>
<dbReference type="STRING" id="180163.SAMN02745174_01395"/>
<dbReference type="PANTHER" id="PTHR30290:SF9">
    <property type="entry name" value="OLIGOPEPTIDE-BINDING PROTEIN APPA"/>
    <property type="match status" value="1"/>
</dbReference>
<protein>
    <submittedName>
        <fullName evidence="6">Peptide/nickel transport system substrate-binding protein</fullName>
    </submittedName>
</protein>
<dbReference type="Pfam" id="PF00496">
    <property type="entry name" value="SBP_bac_5"/>
    <property type="match status" value="1"/>
</dbReference>
<sequence length="507" mass="57468">MKKRIVAVLMSFALLALGGCSDEKPEQNNRMVVPIKVGFNSIAPDTDFSAATKEVIRNMNAGLMRFDPDSRKLVPGLAQSYEIKNDGRTYIFKLRDNLKFHNGKSITPEDVKYSFERVAGLKTGKPIVGDWKKNLESVKVLDDKTVEINIKDGEQKSSDIYNIADVSIIPNGISEAELEKHPIGAGPYKFGEYIPGQKLVLDAFDDYYLGAPEVKEVEFKFYKEGAGRVLSFKNGEIDYLPLDLESKKEISKDKNVEIVSNLGNDVNVLYLNNSFKPFQDKRVRQAIWEGIDVQRIINGIALPKATKLGSHMSPYLKEFYENGLENKYPYNPEKARELLLEAGYNNNLTFTLTTIAENNFDNDMALFIKEDLSKIGVTVNVNPIPWGQYLPEVYKQHKYEAALLRVAGYPDPHRILQRYKTGYSSNMGEYSNPEVDKLLAQANHTYNQEDKIKIYKKIQDILNEDIAAVYLLDQGVSVALSPRFIGYKTYPYAYIDISSIKLKKNVK</sequence>
<dbReference type="Gene3D" id="3.10.105.10">
    <property type="entry name" value="Dipeptide-binding Protein, Domain 3"/>
    <property type="match status" value="1"/>
</dbReference>
<feature type="domain" description="Solute-binding protein family 5" evidence="5">
    <location>
        <begin position="72"/>
        <end position="423"/>
    </location>
</feature>
<proteinExistence type="inferred from homology"/>
<dbReference type="GO" id="GO:0015833">
    <property type="term" value="P:peptide transport"/>
    <property type="evidence" value="ECO:0007669"/>
    <property type="project" value="TreeGrafter"/>
</dbReference>
<dbReference type="Proteomes" id="UP000191153">
    <property type="component" value="Unassembled WGS sequence"/>
</dbReference>
<dbReference type="GO" id="GO:1904680">
    <property type="term" value="F:peptide transmembrane transporter activity"/>
    <property type="evidence" value="ECO:0007669"/>
    <property type="project" value="TreeGrafter"/>
</dbReference>
<accession>A0A1T4MZB5</accession>
<feature type="signal peptide" evidence="4">
    <location>
        <begin position="1"/>
        <end position="18"/>
    </location>
</feature>
<evidence type="ECO:0000256" key="1">
    <source>
        <dbReference type="ARBA" id="ARBA00005695"/>
    </source>
</evidence>
<feature type="chain" id="PRO_5013024291" evidence="4">
    <location>
        <begin position="19"/>
        <end position="507"/>
    </location>
</feature>
<dbReference type="SUPFAM" id="SSF53850">
    <property type="entry name" value="Periplasmic binding protein-like II"/>
    <property type="match status" value="1"/>
</dbReference>
<dbReference type="AlphaFoldDB" id="A0A1T4MZB5"/>
<dbReference type="Gene3D" id="3.40.190.10">
    <property type="entry name" value="Periplasmic binding protein-like II"/>
    <property type="match status" value="1"/>
</dbReference>
<dbReference type="InterPro" id="IPR023765">
    <property type="entry name" value="SBP_5_CS"/>
</dbReference>
<gene>
    <name evidence="6" type="ORF">SAMN02745174_01395</name>
</gene>
<reference evidence="6 7" key="1">
    <citation type="submission" date="2017-02" db="EMBL/GenBank/DDBJ databases">
        <authorList>
            <person name="Peterson S.W."/>
        </authorList>
    </citation>
    <scope>NUCLEOTIDE SEQUENCE [LARGE SCALE GENOMIC DNA]</scope>
    <source>
        <strain evidence="6 7">ATCC 700028</strain>
    </source>
</reference>
<comment type="similarity">
    <text evidence="1">Belongs to the bacterial solute-binding protein 5 family.</text>
</comment>
<keyword evidence="3 4" id="KW-0732">Signal</keyword>
<dbReference type="Gene3D" id="3.90.76.10">
    <property type="entry name" value="Dipeptide-binding Protein, Domain 1"/>
    <property type="match status" value="1"/>
</dbReference>
<keyword evidence="2" id="KW-0813">Transport</keyword>
<evidence type="ECO:0000256" key="3">
    <source>
        <dbReference type="ARBA" id="ARBA00022729"/>
    </source>
</evidence>
<dbReference type="GO" id="GO:0042597">
    <property type="term" value="C:periplasmic space"/>
    <property type="evidence" value="ECO:0007669"/>
    <property type="project" value="UniProtKB-ARBA"/>
</dbReference>
<dbReference type="EMBL" id="FUWX01000009">
    <property type="protein sequence ID" value="SJZ72363.1"/>
    <property type="molecule type" value="Genomic_DNA"/>
</dbReference>
<dbReference type="InterPro" id="IPR030678">
    <property type="entry name" value="Peptide/Ni-bd"/>
</dbReference>
<evidence type="ECO:0000313" key="6">
    <source>
        <dbReference type="EMBL" id="SJZ72363.1"/>
    </source>
</evidence>
<organism evidence="6 7">
    <name type="scientific">Cetobacterium ceti</name>
    <dbReference type="NCBI Taxonomy" id="180163"/>
    <lineage>
        <taxon>Bacteria</taxon>
        <taxon>Fusobacteriati</taxon>
        <taxon>Fusobacteriota</taxon>
        <taxon>Fusobacteriia</taxon>
        <taxon>Fusobacteriales</taxon>
        <taxon>Fusobacteriaceae</taxon>
        <taxon>Cetobacterium</taxon>
    </lineage>
</organism>
<evidence type="ECO:0000313" key="7">
    <source>
        <dbReference type="Proteomes" id="UP000191153"/>
    </source>
</evidence>
<dbReference type="OrthoDB" id="9796817at2"/>
<dbReference type="PANTHER" id="PTHR30290">
    <property type="entry name" value="PERIPLASMIC BINDING COMPONENT OF ABC TRANSPORTER"/>
    <property type="match status" value="1"/>
</dbReference>
<dbReference type="GO" id="GO:0043190">
    <property type="term" value="C:ATP-binding cassette (ABC) transporter complex"/>
    <property type="evidence" value="ECO:0007669"/>
    <property type="project" value="InterPro"/>
</dbReference>